<evidence type="ECO:0000313" key="2">
    <source>
        <dbReference type="EMBL" id="KAJ5318393.1"/>
    </source>
</evidence>
<feature type="compositionally biased region" description="Basic and acidic residues" evidence="1">
    <location>
        <begin position="11"/>
        <end position="26"/>
    </location>
</feature>
<sequence length="63" mass="7114">MINGNNATPKLRLENLDPRESREPRVSKRVTLKYKQLRAVSVRSLPPVFRADTPTIEDPAGDV</sequence>
<comment type="caution">
    <text evidence="2">The sequence shown here is derived from an EMBL/GenBank/DDBJ whole genome shotgun (WGS) entry which is preliminary data.</text>
</comment>
<protein>
    <submittedName>
        <fullName evidence="2">Uncharacterized protein</fullName>
    </submittedName>
</protein>
<reference evidence="2" key="1">
    <citation type="submission" date="2022-12" db="EMBL/GenBank/DDBJ databases">
        <authorList>
            <person name="Petersen C."/>
        </authorList>
    </citation>
    <scope>NUCLEOTIDE SEQUENCE</scope>
    <source>
        <strain evidence="2">IBT 21472</strain>
    </source>
</reference>
<dbReference type="AlphaFoldDB" id="A0A9W9PY58"/>
<dbReference type="Proteomes" id="UP001147746">
    <property type="component" value="Unassembled WGS sequence"/>
</dbReference>
<reference evidence="2" key="2">
    <citation type="journal article" date="2023" name="IMA Fungus">
        <title>Comparative genomic study of the Penicillium genus elucidates a diverse pangenome and 15 lateral gene transfer events.</title>
        <authorList>
            <person name="Petersen C."/>
            <person name="Sorensen T."/>
            <person name="Nielsen M.R."/>
            <person name="Sondergaard T.E."/>
            <person name="Sorensen J.L."/>
            <person name="Fitzpatrick D.A."/>
            <person name="Frisvad J.C."/>
            <person name="Nielsen K.L."/>
        </authorList>
    </citation>
    <scope>NUCLEOTIDE SEQUENCE</scope>
    <source>
        <strain evidence="2">IBT 21472</strain>
    </source>
</reference>
<keyword evidence="3" id="KW-1185">Reference proteome</keyword>
<dbReference type="EMBL" id="JAPZBO010000004">
    <property type="protein sequence ID" value="KAJ5318393.1"/>
    <property type="molecule type" value="Genomic_DNA"/>
</dbReference>
<feature type="region of interest" description="Disordered" evidence="1">
    <location>
        <begin position="1"/>
        <end position="28"/>
    </location>
</feature>
<evidence type="ECO:0000256" key="1">
    <source>
        <dbReference type="SAM" id="MobiDB-lite"/>
    </source>
</evidence>
<evidence type="ECO:0000313" key="3">
    <source>
        <dbReference type="Proteomes" id="UP001147746"/>
    </source>
</evidence>
<gene>
    <name evidence="2" type="ORF">N7476_004813</name>
</gene>
<organism evidence="2 3">
    <name type="scientific">Penicillium atrosanguineum</name>
    <dbReference type="NCBI Taxonomy" id="1132637"/>
    <lineage>
        <taxon>Eukaryota</taxon>
        <taxon>Fungi</taxon>
        <taxon>Dikarya</taxon>
        <taxon>Ascomycota</taxon>
        <taxon>Pezizomycotina</taxon>
        <taxon>Eurotiomycetes</taxon>
        <taxon>Eurotiomycetidae</taxon>
        <taxon>Eurotiales</taxon>
        <taxon>Aspergillaceae</taxon>
        <taxon>Penicillium</taxon>
    </lineage>
</organism>
<name>A0A9W9PY58_9EURO</name>
<accession>A0A9W9PY58</accession>
<proteinExistence type="predicted"/>